<dbReference type="AlphaFoldDB" id="A0A1A8ZI46"/>
<keyword evidence="3" id="KW-0732">Signal</keyword>
<dbReference type="Gene3D" id="3.40.190.10">
    <property type="entry name" value="Periplasmic binding protein-like II"/>
    <property type="match status" value="2"/>
</dbReference>
<dbReference type="SMART" id="SM00062">
    <property type="entry name" value="PBPb"/>
    <property type="match status" value="1"/>
</dbReference>
<feature type="domain" description="Solute-binding protein family 3/N-terminal" evidence="5">
    <location>
        <begin position="69"/>
        <end position="312"/>
    </location>
</feature>
<organism evidence="6 7">
    <name type="scientific">Micromonospora narathiwatensis</name>
    <dbReference type="NCBI Taxonomy" id="299146"/>
    <lineage>
        <taxon>Bacteria</taxon>
        <taxon>Bacillati</taxon>
        <taxon>Actinomycetota</taxon>
        <taxon>Actinomycetes</taxon>
        <taxon>Micromonosporales</taxon>
        <taxon>Micromonosporaceae</taxon>
        <taxon>Micromonospora</taxon>
    </lineage>
</organism>
<name>A0A1A8ZI46_9ACTN</name>
<dbReference type="PANTHER" id="PTHR30085">
    <property type="entry name" value="AMINO ACID ABC TRANSPORTER PERMEASE"/>
    <property type="match status" value="1"/>
</dbReference>
<dbReference type="GO" id="GO:0006865">
    <property type="term" value="P:amino acid transport"/>
    <property type="evidence" value="ECO:0007669"/>
    <property type="project" value="TreeGrafter"/>
</dbReference>
<dbReference type="PANTHER" id="PTHR30085:SF6">
    <property type="entry name" value="ABC TRANSPORTER GLUTAMINE-BINDING PROTEIN GLNH"/>
    <property type="match status" value="1"/>
</dbReference>
<feature type="transmembrane region" description="Helical" evidence="4">
    <location>
        <begin position="31"/>
        <end position="51"/>
    </location>
</feature>
<evidence type="ECO:0000313" key="6">
    <source>
        <dbReference type="EMBL" id="SBT43546.1"/>
    </source>
</evidence>
<proteinExistence type="inferred from homology"/>
<dbReference type="SUPFAM" id="SSF53850">
    <property type="entry name" value="Periplasmic binding protein-like II"/>
    <property type="match status" value="1"/>
</dbReference>
<sequence length="368" mass="40017">MSQISEPGIGPPEQLVASGGAARFRQLRLSALLLVLVLLGVAVVGVTTATGPPTLAELRSQAGLDGKQELLIGVKDDQPGVSQLMEDGSYRGFDIDIAYMIAADLGFKRRQVRFLPIESEDRARRQAYDGTKFVTVDLVIASYSITQQRREQGVVFSEPYLATEQSVLTLRDYPGRVDGLGDLRGRKVCTLATSTSELRLRSYGAEASGKNRISECVQELYDGTVDAVTTDAAILSGFVAPLAPDAAPKYPLRGVKPLRHWDIGEDLEEKWGVNTGPKPAMRELVDWSLYQAASRPGKDAWDAAFEANLAREQPANGPQQVAVGQQPECRKVKVRQWPWESMVLVPSGPARRVARRAGRARGRGSSGC</sequence>
<keyword evidence="4" id="KW-0812">Transmembrane</keyword>
<evidence type="ECO:0000256" key="3">
    <source>
        <dbReference type="ARBA" id="ARBA00022729"/>
    </source>
</evidence>
<evidence type="ECO:0000313" key="7">
    <source>
        <dbReference type="Proteomes" id="UP000198765"/>
    </source>
</evidence>
<keyword evidence="7" id="KW-1185">Reference proteome</keyword>
<evidence type="ECO:0000256" key="1">
    <source>
        <dbReference type="ARBA" id="ARBA00010333"/>
    </source>
</evidence>
<dbReference type="InterPro" id="IPR001638">
    <property type="entry name" value="Solute-binding_3/MltF_N"/>
</dbReference>
<dbReference type="GO" id="GO:0030288">
    <property type="term" value="C:outer membrane-bounded periplasmic space"/>
    <property type="evidence" value="ECO:0007669"/>
    <property type="project" value="TreeGrafter"/>
</dbReference>
<dbReference type="EMBL" id="LT594324">
    <property type="protein sequence ID" value="SBT43546.1"/>
    <property type="molecule type" value="Genomic_DNA"/>
</dbReference>
<keyword evidence="2" id="KW-0813">Transport</keyword>
<evidence type="ECO:0000256" key="2">
    <source>
        <dbReference type="ARBA" id="ARBA00022448"/>
    </source>
</evidence>
<dbReference type="Pfam" id="PF00497">
    <property type="entry name" value="SBP_bac_3"/>
    <property type="match status" value="1"/>
</dbReference>
<keyword evidence="4" id="KW-1133">Transmembrane helix</keyword>
<gene>
    <name evidence="6" type="ORF">GA0070621_1821</name>
</gene>
<dbReference type="GO" id="GO:0005576">
    <property type="term" value="C:extracellular region"/>
    <property type="evidence" value="ECO:0007669"/>
    <property type="project" value="TreeGrafter"/>
</dbReference>
<evidence type="ECO:0000259" key="5">
    <source>
        <dbReference type="SMART" id="SM00062"/>
    </source>
</evidence>
<evidence type="ECO:0000256" key="4">
    <source>
        <dbReference type="SAM" id="Phobius"/>
    </source>
</evidence>
<accession>A0A1A8ZI46</accession>
<keyword evidence="4" id="KW-0472">Membrane</keyword>
<comment type="similarity">
    <text evidence="1">Belongs to the bacterial solute-binding protein 3 family.</text>
</comment>
<protein>
    <submittedName>
        <fullName evidence="6">Glutamate transport system substrate-binding protein</fullName>
    </submittedName>
</protein>
<dbReference type="PATRIC" id="fig|299146.4.peg.1879"/>
<dbReference type="RefSeq" id="WP_167666730.1">
    <property type="nucleotide sequence ID" value="NZ_LT594324.1"/>
</dbReference>
<dbReference type="InterPro" id="IPR051455">
    <property type="entry name" value="Bact_solute-bind_prot3"/>
</dbReference>
<dbReference type="Proteomes" id="UP000198765">
    <property type="component" value="Chromosome I"/>
</dbReference>
<reference evidence="6 7" key="1">
    <citation type="submission" date="2016-06" db="EMBL/GenBank/DDBJ databases">
        <authorList>
            <person name="Kjaerup R.B."/>
            <person name="Dalgaard T.S."/>
            <person name="Juul-Madsen H.R."/>
        </authorList>
    </citation>
    <scope>NUCLEOTIDE SEQUENCE [LARGE SCALE GENOMIC DNA]</scope>
    <source>
        <strain evidence="6 7">DSM 45248</strain>
    </source>
</reference>